<dbReference type="EMBL" id="BGZH01000001">
    <property type="protein sequence ID" value="GBO84598.1"/>
    <property type="molecule type" value="Genomic_DNA"/>
</dbReference>
<gene>
    <name evidence="1" type="ORF">MS5N3_20490</name>
    <name evidence="2" type="ORF">MSSD14B_02600</name>
</gene>
<evidence type="ECO:0000313" key="1">
    <source>
        <dbReference type="EMBL" id="GBO84598.1"/>
    </source>
</evidence>
<dbReference type="AlphaFoldDB" id="A0A5M3PUG0"/>
<dbReference type="Proteomes" id="UP000387223">
    <property type="component" value="Unassembled WGS sequence"/>
</dbReference>
<reference evidence="3 4" key="1">
    <citation type="journal article" date="2019" name="J. Gen. Appl. Microbiol.">
        <title>Aerobic degradation of cis-dichloroethene by the marine bacterium Marinobacter salsuginis strain 5N-3.</title>
        <authorList>
            <person name="Inoue Y."/>
            <person name="Fukunaga Y."/>
            <person name="Katsumata H."/>
            <person name="Ohji S."/>
            <person name="Hosoyama A."/>
            <person name="Mori K."/>
            <person name="Ando K."/>
        </authorList>
    </citation>
    <scope>NUCLEOTIDE SEQUENCE [LARGE SCALE GENOMIC DNA]</scope>
    <source>
        <strain evidence="1 3">5N-3</strain>
        <strain evidence="2 4">NBRC 109114</strain>
    </source>
</reference>
<evidence type="ECO:0000313" key="4">
    <source>
        <dbReference type="Proteomes" id="UP000387223"/>
    </source>
</evidence>
<proteinExistence type="predicted"/>
<name>A0A5M3PUG0_9GAMM</name>
<keyword evidence="3" id="KW-1185">Reference proteome</keyword>
<dbReference type="Proteomes" id="UP000340077">
    <property type="component" value="Unassembled WGS sequence"/>
</dbReference>
<comment type="caution">
    <text evidence="2">The sequence shown here is derived from an EMBL/GenBank/DDBJ whole genome shotgun (WGS) entry which is preliminary data.</text>
</comment>
<protein>
    <submittedName>
        <fullName evidence="2">Uncharacterized protein</fullName>
    </submittedName>
</protein>
<accession>A0A5M3PUG0</accession>
<sequence length="197" mass="22033">MHNPQRQPMLVLNSIILTAVFFLLPLLPTESHADTLSDQKVASFIESVRAAQTLAPEFEELERQMDNQNESTMPDFSRIVSDSLEQMKGHEAYGRLEDVVQDHGFDSLESWGATGDRVFQAWMAIEMAEQNPAARREMEAALAEMENSPHMTAEQKAQMRAMMESAMGAMQSASNAPAEDIEAVRPHVEALRQLGEE</sequence>
<organism evidence="2 4">
    <name type="scientific">Marinobacter salsuginis</name>
    <dbReference type="NCBI Taxonomy" id="418719"/>
    <lineage>
        <taxon>Bacteria</taxon>
        <taxon>Pseudomonadati</taxon>
        <taxon>Pseudomonadota</taxon>
        <taxon>Gammaproteobacteria</taxon>
        <taxon>Pseudomonadales</taxon>
        <taxon>Marinobacteraceae</taxon>
        <taxon>Marinobacter</taxon>
    </lineage>
</organism>
<dbReference type="RefSeq" id="WP_069182585.1">
    <property type="nucleotide sequence ID" value="NZ_BGZH01000001.1"/>
</dbReference>
<evidence type="ECO:0000313" key="2">
    <source>
        <dbReference type="EMBL" id="GBO86592.1"/>
    </source>
</evidence>
<evidence type="ECO:0000313" key="3">
    <source>
        <dbReference type="Proteomes" id="UP000340077"/>
    </source>
</evidence>
<dbReference type="EMBL" id="BGZI01000001">
    <property type="protein sequence ID" value="GBO86592.1"/>
    <property type="molecule type" value="Genomic_DNA"/>
</dbReference>